<proteinExistence type="predicted"/>
<dbReference type="EMBL" id="SAWZ01000012">
    <property type="protein sequence ID" value="RXR00334.1"/>
    <property type="molecule type" value="Genomic_DNA"/>
</dbReference>
<evidence type="ECO:0000256" key="1">
    <source>
        <dbReference type="SAM" id="SignalP"/>
    </source>
</evidence>
<evidence type="ECO:0008006" key="4">
    <source>
        <dbReference type="Google" id="ProtNLM"/>
    </source>
</evidence>
<sequence>MRIWLGGAGLLLALSACNADGPQIRQVGGGVLDVSRAEGMQLLHAAEDYCAKRGAQWVARPVSLQPGDANAQDATHWGSRAAHLQFRCVSQPDQASAGQGEADQDSA</sequence>
<dbReference type="PROSITE" id="PS51257">
    <property type="entry name" value="PROKAR_LIPOPROTEIN"/>
    <property type="match status" value="1"/>
</dbReference>
<name>A0A4Q1JRB9_9GAMM</name>
<reference evidence="2 3" key="1">
    <citation type="submission" date="2019-01" db="EMBL/GenBank/DDBJ databases">
        <title>Pseudoxanthomonas composti sp. nov., isolated from compost.</title>
        <authorList>
            <person name="Yang G."/>
        </authorList>
    </citation>
    <scope>NUCLEOTIDE SEQUENCE [LARGE SCALE GENOMIC DNA]</scope>
    <source>
        <strain evidence="2 3">GSS15</strain>
    </source>
</reference>
<evidence type="ECO:0000313" key="2">
    <source>
        <dbReference type="EMBL" id="RXR00334.1"/>
    </source>
</evidence>
<dbReference type="Proteomes" id="UP000289784">
    <property type="component" value="Unassembled WGS sequence"/>
</dbReference>
<dbReference type="RefSeq" id="WP_129472471.1">
    <property type="nucleotide sequence ID" value="NZ_SAWZ01000012.1"/>
</dbReference>
<keyword evidence="3" id="KW-1185">Reference proteome</keyword>
<dbReference type="AlphaFoldDB" id="A0A4Q1JRB9"/>
<gene>
    <name evidence="2" type="ORF">EPA99_17150</name>
</gene>
<comment type="caution">
    <text evidence="2">The sequence shown here is derived from an EMBL/GenBank/DDBJ whole genome shotgun (WGS) entry which is preliminary data.</text>
</comment>
<organism evidence="2 3">
    <name type="scientific">Pseudoxanthomonas composti</name>
    <dbReference type="NCBI Taxonomy" id="2137479"/>
    <lineage>
        <taxon>Bacteria</taxon>
        <taxon>Pseudomonadati</taxon>
        <taxon>Pseudomonadota</taxon>
        <taxon>Gammaproteobacteria</taxon>
        <taxon>Lysobacterales</taxon>
        <taxon>Lysobacteraceae</taxon>
        <taxon>Pseudoxanthomonas</taxon>
    </lineage>
</organism>
<evidence type="ECO:0000313" key="3">
    <source>
        <dbReference type="Proteomes" id="UP000289784"/>
    </source>
</evidence>
<feature type="chain" id="PRO_5020359079" description="DUF4156 domain-containing protein" evidence="1">
    <location>
        <begin position="20"/>
        <end position="107"/>
    </location>
</feature>
<accession>A0A4Q1JRB9</accession>
<keyword evidence="1" id="KW-0732">Signal</keyword>
<feature type="signal peptide" evidence="1">
    <location>
        <begin position="1"/>
        <end position="19"/>
    </location>
</feature>
<protein>
    <recommendedName>
        <fullName evidence="4">DUF4156 domain-containing protein</fullName>
    </recommendedName>
</protein>